<evidence type="ECO:0008006" key="3">
    <source>
        <dbReference type="Google" id="ProtNLM"/>
    </source>
</evidence>
<gene>
    <name evidence="1" type="ORF">WKI71_00225</name>
</gene>
<accession>A0ABU8UF67</accession>
<dbReference type="Proteomes" id="UP001376459">
    <property type="component" value="Unassembled WGS sequence"/>
</dbReference>
<sequence>MNGIPTVLRALYYGERAMQEDLLSTAERHPVEHEVHHVATDLARWSHEHAERLARAAEPHGLHLPNPAVPPTAWQRTERPAHALEEPSEPDLSLLSDLRALHLAATGNSLYWEMLAQAAQATGDSCLLELSTACHPQTLRQMHWTNTMIKTLSPQLLSKANGPHEADGSKAKQ</sequence>
<comment type="caution">
    <text evidence="1">The sequence shown here is derived from an EMBL/GenBank/DDBJ whole genome shotgun (WGS) entry which is preliminary data.</text>
</comment>
<reference evidence="1 2" key="1">
    <citation type="submission" date="2024-03" db="EMBL/GenBank/DDBJ databases">
        <title>Novel Streptomyces species of biotechnological and ecological value are a feature of Machair soil.</title>
        <authorList>
            <person name="Prole J.R."/>
            <person name="Goodfellow M."/>
            <person name="Allenby N."/>
            <person name="Ward A.C."/>
        </authorList>
    </citation>
    <scope>NUCLEOTIDE SEQUENCE [LARGE SCALE GENOMIC DNA]</scope>
    <source>
        <strain evidence="1 2">MS1.AVA.1</strain>
    </source>
</reference>
<proteinExistence type="predicted"/>
<protein>
    <recommendedName>
        <fullName evidence="3">DUF892 family protein</fullName>
    </recommendedName>
</protein>
<organism evidence="1 2">
    <name type="scientific">Streptomyces machairae</name>
    <dbReference type="NCBI Taxonomy" id="3134109"/>
    <lineage>
        <taxon>Bacteria</taxon>
        <taxon>Bacillati</taxon>
        <taxon>Actinomycetota</taxon>
        <taxon>Actinomycetes</taxon>
        <taxon>Kitasatosporales</taxon>
        <taxon>Streptomycetaceae</taxon>
        <taxon>Streptomyces</taxon>
    </lineage>
</organism>
<keyword evidence="2" id="KW-1185">Reference proteome</keyword>
<evidence type="ECO:0000313" key="2">
    <source>
        <dbReference type="Proteomes" id="UP001376459"/>
    </source>
</evidence>
<evidence type="ECO:0000313" key="1">
    <source>
        <dbReference type="EMBL" id="MEJ8667539.1"/>
    </source>
</evidence>
<dbReference type="EMBL" id="JBBKAK010000001">
    <property type="protein sequence ID" value="MEJ8667539.1"/>
    <property type="molecule type" value="Genomic_DNA"/>
</dbReference>
<name>A0ABU8UF67_9ACTN</name>